<evidence type="ECO:0000313" key="2">
    <source>
        <dbReference type="Proteomes" id="UP001551482"/>
    </source>
</evidence>
<dbReference type="EMBL" id="JBEZFP010000109">
    <property type="protein sequence ID" value="MEU8138084.1"/>
    <property type="molecule type" value="Genomic_DNA"/>
</dbReference>
<organism evidence="1 2">
    <name type="scientific">Streptodolium elevatio</name>
    <dbReference type="NCBI Taxonomy" id="3157996"/>
    <lineage>
        <taxon>Bacteria</taxon>
        <taxon>Bacillati</taxon>
        <taxon>Actinomycetota</taxon>
        <taxon>Actinomycetes</taxon>
        <taxon>Kitasatosporales</taxon>
        <taxon>Streptomycetaceae</taxon>
        <taxon>Streptodolium</taxon>
    </lineage>
</organism>
<proteinExistence type="predicted"/>
<dbReference type="SUPFAM" id="SSF56801">
    <property type="entry name" value="Acetyl-CoA synthetase-like"/>
    <property type="match status" value="1"/>
</dbReference>
<evidence type="ECO:0000313" key="1">
    <source>
        <dbReference type="EMBL" id="MEU8138084.1"/>
    </source>
</evidence>
<name>A0ABV3DSD3_9ACTN</name>
<gene>
    <name evidence="1" type="ORF">AB0C36_31820</name>
</gene>
<keyword evidence="2" id="KW-1185">Reference proteome</keyword>
<comment type="caution">
    <text evidence="1">The sequence shown here is derived from an EMBL/GenBank/DDBJ whole genome shotgun (WGS) entry which is preliminary data.</text>
</comment>
<feature type="non-terminal residue" evidence="1">
    <location>
        <position position="66"/>
    </location>
</feature>
<accession>A0ABV3DSD3</accession>
<sequence>MVTVAELVHAQTGDHRTGLMFEDLVWTHDQVAKAAAARAAFIADRLPAGAAPHVGVLLDNVPEFPM</sequence>
<reference evidence="1 2" key="1">
    <citation type="submission" date="2024-06" db="EMBL/GenBank/DDBJ databases">
        <title>The Natural Products Discovery Center: Release of the First 8490 Sequenced Strains for Exploring Actinobacteria Biosynthetic Diversity.</title>
        <authorList>
            <person name="Kalkreuter E."/>
            <person name="Kautsar S.A."/>
            <person name="Yang D."/>
            <person name="Bader C.D."/>
            <person name="Teijaro C.N."/>
            <person name="Fluegel L."/>
            <person name="Davis C.M."/>
            <person name="Simpson J.R."/>
            <person name="Lauterbach L."/>
            <person name="Steele A.D."/>
            <person name="Gui C."/>
            <person name="Meng S."/>
            <person name="Li G."/>
            <person name="Viehrig K."/>
            <person name="Ye F."/>
            <person name="Su P."/>
            <person name="Kiefer A.F."/>
            <person name="Nichols A."/>
            <person name="Cepeda A.J."/>
            <person name="Yan W."/>
            <person name="Fan B."/>
            <person name="Jiang Y."/>
            <person name="Adhikari A."/>
            <person name="Zheng C.-J."/>
            <person name="Schuster L."/>
            <person name="Cowan T.M."/>
            <person name="Smanski M.J."/>
            <person name="Chevrette M.G."/>
            <person name="De Carvalho L.P.S."/>
            <person name="Shen B."/>
        </authorList>
    </citation>
    <scope>NUCLEOTIDE SEQUENCE [LARGE SCALE GENOMIC DNA]</scope>
    <source>
        <strain evidence="1 2">NPDC048946</strain>
    </source>
</reference>
<protein>
    <submittedName>
        <fullName evidence="1">Acyl-CoA synthetase</fullName>
    </submittedName>
</protein>
<dbReference type="Proteomes" id="UP001551482">
    <property type="component" value="Unassembled WGS sequence"/>
</dbReference>